<sequence>MVVTLDLITGICAGVEYIEDDDFHYIMVEALILRFGFCFEKPKE</sequence>
<reference evidence="1" key="1">
    <citation type="submission" date="2020-04" db="EMBL/GenBank/DDBJ databases">
        <authorList>
            <person name="Chiriac C."/>
            <person name="Salcher M."/>
            <person name="Ghai R."/>
            <person name="Kavagutti S V."/>
        </authorList>
    </citation>
    <scope>NUCLEOTIDE SEQUENCE</scope>
</reference>
<proteinExistence type="predicted"/>
<evidence type="ECO:0000313" key="1">
    <source>
        <dbReference type="EMBL" id="CAB4144513.1"/>
    </source>
</evidence>
<protein>
    <submittedName>
        <fullName evidence="1">Uncharacterized protein</fullName>
    </submittedName>
</protein>
<organism evidence="1">
    <name type="scientific">uncultured Caudovirales phage</name>
    <dbReference type="NCBI Taxonomy" id="2100421"/>
    <lineage>
        <taxon>Viruses</taxon>
        <taxon>Duplodnaviria</taxon>
        <taxon>Heunggongvirae</taxon>
        <taxon>Uroviricota</taxon>
        <taxon>Caudoviricetes</taxon>
        <taxon>Peduoviridae</taxon>
        <taxon>Maltschvirus</taxon>
        <taxon>Maltschvirus maltsch</taxon>
    </lineage>
</organism>
<gene>
    <name evidence="1" type="ORF">UFOVP454_39</name>
</gene>
<accession>A0A6J5MGM8</accession>
<dbReference type="EMBL" id="LR796440">
    <property type="protein sequence ID" value="CAB4144513.1"/>
    <property type="molecule type" value="Genomic_DNA"/>
</dbReference>
<name>A0A6J5MGM8_9CAUD</name>